<proteinExistence type="predicted"/>
<protein>
    <submittedName>
        <fullName evidence="2">Uncharacterized protein</fullName>
    </submittedName>
</protein>
<reference evidence="3" key="1">
    <citation type="submission" date="2014-04" db="EMBL/GenBank/DDBJ databases">
        <title>Evolutionary Origins and Diversification of the Mycorrhizal Mutualists.</title>
        <authorList>
            <consortium name="DOE Joint Genome Institute"/>
            <consortium name="Mycorrhizal Genomics Consortium"/>
            <person name="Kohler A."/>
            <person name="Kuo A."/>
            <person name="Nagy L.G."/>
            <person name="Floudas D."/>
            <person name="Copeland A."/>
            <person name="Barry K.W."/>
            <person name="Cichocki N."/>
            <person name="Veneault-Fourrey C."/>
            <person name="LaButti K."/>
            <person name="Lindquist E.A."/>
            <person name="Lipzen A."/>
            <person name="Lundell T."/>
            <person name="Morin E."/>
            <person name="Murat C."/>
            <person name="Riley R."/>
            <person name="Ohm R."/>
            <person name="Sun H."/>
            <person name="Tunlid A."/>
            <person name="Henrissat B."/>
            <person name="Grigoriev I.V."/>
            <person name="Hibbett D.S."/>
            <person name="Martin F."/>
        </authorList>
    </citation>
    <scope>NUCLEOTIDE SEQUENCE [LARGE SCALE GENOMIC DNA]</scope>
    <source>
        <strain evidence="3">FD-334 SS-4</strain>
    </source>
</reference>
<dbReference type="OMA" id="QMLGWNN"/>
<dbReference type="EMBL" id="KN817544">
    <property type="protein sequence ID" value="KJA23203.1"/>
    <property type="molecule type" value="Genomic_DNA"/>
</dbReference>
<gene>
    <name evidence="2" type="ORF">HYPSUDRAFT_137932</name>
</gene>
<accession>A0A0D2MHV4</accession>
<dbReference type="Gene3D" id="3.40.50.11350">
    <property type="match status" value="1"/>
</dbReference>
<evidence type="ECO:0000256" key="1">
    <source>
        <dbReference type="SAM" id="SignalP"/>
    </source>
</evidence>
<name>A0A0D2MHV4_HYPSF</name>
<evidence type="ECO:0000313" key="3">
    <source>
        <dbReference type="Proteomes" id="UP000054270"/>
    </source>
</evidence>
<dbReference type="Proteomes" id="UP000054270">
    <property type="component" value="Unassembled WGS sequence"/>
</dbReference>
<dbReference type="AlphaFoldDB" id="A0A0D2MHV4"/>
<keyword evidence="1" id="KW-0732">Signal</keyword>
<dbReference type="CDD" id="cd11296">
    <property type="entry name" value="O-FucT_like"/>
    <property type="match status" value="1"/>
</dbReference>
<organism evidence="2 3">
    <name type="scientific">Hypholoma sublateritium (strain FD-334 SS-4)</name>
    <dbReference type="NCBI Taxonomy" id="945553"/>
    <lineage>
        <taxon>Eukaryota</taxon>
        <taxon>Fungi</taxon>
        <taxon>Dikarya</taxon>
        <taxon>Basidiomycota</taxon>
        <taxon>Agaricomycotina</taxon>
        <taxon>Agaricomycetes</taxon>
        <taxon>Agaricomycetidae</taxon>
        <taxon>Agaricales</taxon>
        <taxon>Agaricineae</taxon>
        <taxon>Strophariaceae</taxon>
        <taxon>Hypholoma</taxon>
    </lineage>
</organism>
<dbReference type="OrthoDB" id="2559662at2759"/>
<feature type="signal peptide" evidence="1">
    <location>
        <begin position="1"/>
        <end position="26"/>
    </location>
</feature>
<evidence type="ECO:0000313" key="2">
    <source>
        <dbReference type="EMBL" id="KJA23203.1"/>
    </source>
</evidence>
<sequence>MGSIARPSRPRLWIVLLLFLLAIVYGVEIKRNISIVYEYAILKTYPIAVKDAPPNYAALREWERRLPQHNPDLPFPEGRSGRYVLFANSRAHQAGWNNKLNDMLFNAWLAHESDRAYVFHDFIWEKTHYPWSTPAHALRPVTPLNALVAGPFAGAPWGPDDPAPRSVSEAYFDLVCPQNERRIINTRDVKPALKDADGLVIFETWRALLATAPERCVEVQAPPPQEDAFPETFDLWFWSGPRSVSLWSAFTAAPVSRLLRTSRVVAGAVAANARLFAPARPLARAAAADPFARVLAIHVRRGDFKEACLEHAALNDTFYNWNLLPFLPDKFDPPPPPPHAVHLPAGRNTPLNEVRFLERCLPVPDAIAAKVRQARREYLAHSTSGDTGAGRRALDVLYIMSNDGTTWLDALKETLRADGWARIVTSRDLRLTAEQKDVGVAVDMDIGRQSAVFIGNGWSSFTSNVVHRRLIEGKEPISIRFW</sequence>
<keyword evidence="3" id="KW-1185">Reference proteome</keyword>
<feature type="chain" id="PRO_5002247246" evidence="1">
    <location>
        <begin position="27"/>
        <end position="482"/>
    </location>
</feature>